<dbReference type="EMBL" id="BMAR01000017">
    <property type="protein sequence ID" value="GFR47325.1"/>
    <property type="molecule type" value="Genomic_DNA"/>
</dbReference>
<feature type="non-terminal residue" evidence="3">
    <location>
        <position position="1"/>
    </location>
</feature>
<feature type="transmembrane region" description="Helical" evidence="2">
    <location>
        <begin position="67"/>
        <end position="84"/>
    </location>
</feature>
<protein>
    <submittedName>
        <fullName evidence="3">Uncharacterized protein</fullName>
    </submittedName>
</protein>
<evidence type="ECO:0000313" key="4">
    <source>
        <dbReference type="Proteomes" id="UP001054857"/>
    </source>
</evidence>
<sequence length="196" mass="19920">MAVRTVGLSWLEALQFLAEPLDCSPNSTANLLVISAGGRGSSPTAPWGHPLLDDVWRLSCRTQARPAILLLLFLAAAILLVITLRNVCINLVRWYAAARGSAFVAVATAALRELHASGALFAAAAAGAAAEGQERGDTAAAVSPAAAAEGGSGEESTTAAAASDGSGSNSGLSLWVGRPRPPSAHRWYAPPALTAP</sequence>
<reference evidence="3 4" key="1">
    <citation type="journal article" date="2021" name="Sci. Rep.">
        <title>Genome sequencing of the multicellular alga Astrephomene provides insights into convergent evolution of germ-soma differentiation.</title>
        <authorList>
            <person name="Yamashita S."/>
            <person name="Yamamoto K."/>
            <person name="Matsuzaki R."/>
            <person name="Suzuki S."/>
            <person name="Yamaguchi H."/>
            <person name="Hirooka S."/>
            <person name="Minakuchi Y."/>
            <person name="Miyagishima S."/>
            <person name="Kawachi M."/>
            <person name="Toyoda A."/>
            <person name="Nozaki H."/>
        </authorList>
    </citation>
    <scope>NUCLEOTIDE SEQUENCE [LARGE SCALE GENOMIC DNA]</scope>
    <source>
        <strain evidence="3 4">NIES-4017</strain>
    </source>
</reference>
<keyword evidence="2" id="KW-1133">Transmembrane helix</keyword>
<evidence type="ECO:0000313" key="3">
    <source>
        <dbReference type="EMBL" id="GFR47325.1"/>
    </source>
</evidence>
<name>A0AAD3DSM5_9CHLO</name>
<keyword evidence="2" id="KW-0472">Membrane</keyword>
<proteinExistence type="predicted"/>
<keyword evidence="4" id="KW-1185">Reference proteome</keyword>
<dbReference type="AlphaFoldDB" id="A0AAD3DSM5"/>
<dbReference type="Proteomes" id="UP001054857">
    <property type="component" value="Unassembled WGS sequence"/>
</dbReference>
<feature type="compositionally biased region" description="Low complexity" evidence="1">
    <location>
        <begin position="138"/>
        <end position="171"/>
    </location>
</feature>
<accession>A0AAD3DSM5</accession>
<organism evidence="3 4">
    <name type="scientific">Astrephomene gubernaculifera</name>
    <dbReference type="NCBI Taxonomy" id="47775"/>
    <lineage>
        <taxon>Eukaryota</taxon>
        <taxon>Viridiplantae</taxon>
        <taxon>Chlorophyta</taxon>
        <taxon>core chlorophytes</taxon>
        <taxon>Chlorophyceae</taxon>
        <taxon>CS clade</taxon>
        <taxon>Chlamydomonadales</taxon>
        <taxon>Astrephomenaceae</taxon>
        <taxon>Astrephomene</taxon>
    </lineage>
</organism>
<comment type="caution">
    <text evidence="3">The sequence shown here is derived from an EMBL/GenBank/DDBJ whole genome shotgun (WGS) entry which is preliminary data.</text>
</comment>
<feature type="region of interest" description="Disordered" evidence="1">
    <location>
        <begin position="138"/>
        <end position="196"/>
    </location>
</feature>
<gene>
    <name evidence="3" type="ORF">Agub_g9014</name>
</gene>
<evidence type="ECO:0000256" key="2">
    <source>
        <dbReference type="SAM" id="Phobius"/>
    </source>
</evidence>
<evidence type="ECO:0000256" key="1">
    <source>
        <dbReference type="SAM" id="MobiDB-lite"/>
    </source>
</evidence>
<keyword evidence="2" id="KW-0812">Transmembrane</keyword>